<dbReference type="Proteomes" id="UP000053097">
    <property type="component" value="Unassembled WGS sequence"/>
</dbReference>
<evidence type="ECO:0000313" key="1">
    <source>
        <dbReference type="EMBL" id="EZA61252.1"/>
    </source>
</evidence>
<dbReference type="EMBL" id="KK107063">
    <property type="protein sequence ID" value="EZA61252.1"/>
    <property type="molecule type" value="Genomic_DNA"/>
</dbReference>
<organism evidence="1 2">
    <name type="scientific">Ooceraea biroi</name>
    <name type="common">Clonal raider ant</name>
    <name type="synonym">Cerapachys biroi</name>
    <dbReference type="NCBI Taxonomy" id="2015173"/>
    <lineage>
        <taxon>Eukaryota</taxon>
        <taxon>Metazoa</taxon>
        <taxon>Ecdysozoa</taxon>
        <taxon>Arthropoda</taxon>
        <taxon>Hexapoda</taxon>
        <taxon>Insecta</taxon>
        <taxon>Pterygota</taxon>
        <taxon>Neoptera</taxon>
        <taxon>Endopterygota</taxon>
        <taxon>Hymenoptera</taxon>
        <taxon>Apocrita</taxon>
        <taxon>Aculeata</taxon>
        <taxon>Formicoidea</taxon>
        <taxon>Formicidae</taxon>
        <taxon>Dorylinae</taxon>
        <taxon>Ooceraea</taxon>
    </lineage>
</organism>
<gene>
    <name evidence="1" type="ORF">X777_08465</name>
</gene>
<sequence length="78" mass="8633">MDIAKVNGQTARIRKEPVSVCVGAVKTSNLRTSHTFDVFRRSNERSLENVGIILRDERKGMNVRNSSLATLARTGCSL</sequence>
<protein>
    <submittedName>
        <fullName evidence="1">Uncharacterized protein</fullName>
    </submittedName>
</protein>
<accession>A0A026WYZ8</accession>
<evidence type="ECO:0000313" key="2">
    <source>
        <dbReference type="Proteomes" id="UP000053097"/>
    </source>
</evidence>
<dbReference type="AlphaFoldDB" id="A0A026WYZ8"/>
<name>A0A026WYZ8_OOCBI</name>
<proteinExistence type="predicted"/>
<keyword evidence="2" id="KW-1185">Reference proteome</keyword>
<reference evidence="1 2" key="1">
    <citation type="journal article" date="2014" name="Curr. Biol.">
        <title>The genome of the clonal raider ant Cerapachys biroi.</title>
        <authorList>
            <person name="Oxley P.R."/>
            <person name="Ji L."/>
            <person name="Fetter-Pruneda I."/>
            <person name="McKenzie S.K."/>
            <person name="Li C."/>
            <person name="Hu H."/>
            <person name="Zhang G."/>
            <person name="Kronauer D.J."/>
        </authorList>
    </citation>
    <scope>NUCLEOTIDE SEQUENCE [LARGE SCALE GENOMIC DNA]</scope>
</reference>